<comment type="caution">
    <text evidence="3">The sequence shown here is derived from an EMBL/GenBank/DDBJ whole genome shotgun (WGS) entry which is preliminary data.</text>
</comment>
<feature type="compositionally biased region" description="Polar residues" evidence="1">
    <location>
        <begin position="90"/>
        <end position="110"/>
    </location>
</feature>
<name>A0A2P5BKG1_PARAD</name>
<dbReference type="EMBL" id="JXTB01000264">
    <property type="protein sequence ID" value="PON49275.1"/>
    <property type="molecule type" value="Genomic_DNA"/>
</dbReference>
<dbReference type="AlphaFoldDB" id="A0A2P5BKG1"/>
<feature type="region of interest" description="Disordered" evidence="1">
    <location>
        <begin position="55"/>
        <end position="110"/>
    </location>
</feature>
<proteinExistence type="predicted"/>
<dbReference type="Proteomes" id="UP000237105">
    <property type="component" value="Unassembled WGS sequence"/>
</dbReference>
<keyword evidence="4" id="KW-1185">Reference proteome</keyword>
<evidence type="ECO:0000313" key="4">
    <source>
        <dbReference type="Proteomes" id="UP000237105"/>
    </source>
</evidence>
<feature type="non-terminal residue" evidence="3">
    <location>
        <position position="1"/>
    </location>
</feature>
<gene>
    <name evidence="3" type="ORF">PanWU01x14_231500</name>
</gene>
<evidence type="ECO:0000256" key="1">
    <source>
        <dbReference type="SAM" id="MobiDB-lite"/>
    </source>
</evidence>
<reference evidence="4" key="1">
    <citation type="submission" date="2016-06" db="EMBL/GenBank/DDBJ databases">
        <title>Parallel loss of symbiosis genes in relatives of nitrogen-fixing non-legume Parasponia.</title>
        <authorList>
            <person name="Van Velzen R."/>
            <person name="Holmer R."/>
            <person name="Bu F."/>
            <person name="Rutten L."/>
            <person name="Van Zeijl A."/>
            <person name="Liu W."/>
            <person name="Santuari L."/>
            <person name="Cao Q."/>
            <person name="Sharma T."/>
            <person name="Shen D."/>
            <person name="Roswanjaya Y."/>
            <person name="Wardhani T."/>
            <person name="Kalhor M.S."/>
            <person name="Jansen J."/>
            <person name="Van den Hoogen J."/>
            <person name="Gungor B."/>
            <person name="Hartog M."/>
            <person name="Hontelez J."/>
            <person name="Verver J."/>
            <person name="Yang W.-C."/>
            <person name="Schijlen E."/>
            <person name="Repin R."/>
            <person name="Schilthuizen M."/>
            <person name="Schranz E."/>
            <person name="Heidstra R."/>
            <person name="Miyata K."/>
            <person name="Fedorova E."/>
            <person name="Kohlen W."/>
            <person name="Bisseling T."/>
            <person name="Smit S."/>
            <person name="Geurts R."/>
        </authorList>
    </citation>
    <scope>NUCLEOTIDE SEQUENCE [LARGE SCALE GENOMIC DNA]</scope>
    <source>
        <strain evidence="4">cv. WU1-14</strain>
    </source>
</reference>
<feature type="compositionally biased region" description="Polar residues" evidence="1">
    <location>
        <begin position="60"/>
        <end position="70"/>
    </location>
</feature>
<organism evidence="3 4">
    <name type="scientific">Parasponia andersonii</name>
    <name type="common">Sponia andersonii</name>
    <dbReference type="NCBI Taxonomy" id="3476"/>
    <lineage>
        <taxon>Eukaryota</taxon>
        <taxon>Viridiplantae</taxon>
        <taxon>Streptophyta</taxon>
        <taxon>Embryophyta</taxon>
        <taxon>Tracheophyta</taxon>
        <taxon>Spermatophyta</taxon>
        <taxon>Magnoliopsida</taxon>
        <taxon>eudicotyledons</taxon>
        <taxon>Gunneridae</taxon>
        <taxon>Pentapetalae</taxon>
        <taxon>rosids</taxon>
        <taxon>fabids</taxon>
        <taxon>Rosales</taxon>
        <taxon>Cannabaceae</taxon>
        <taxon>Parasponia</taxon>
    </lineage>
</organism>
<evidence type="ECO:0000313" key="3">
    <source>
        <dbReference type="EMBL" id="PON49275.1"/>
    </source>
</evidence>
<protein>
    <submittedName>
        <fullName evidence="3">Zinc finger, CCHC-type</fullName>
    </submittedName>
</protein>
<dbReference type="OrthoDB" id="785668at2759"/>
<dbReference type="Pfam" id="PF00098">
    <property type="entry name" value="zf-CCHC"/>
    <property type="match status" value="1"/>
</dbReference>
<evidence type="ECO:0000259" key="2">
    <source>
        <dbReference type="Pfam" id="PF00098"/>
    </source>
</evidence>
<feature type="domain" description="CCHC-type" evidence="2">
    <location>
        <begin position="118"/>
        <end position="131"/>
    </location>
</feature>
<dbReference type="GO" id="GO:0003676">
    <property type="term" value="F:nucleic acid binding"/>
    <property type="evidence" value="ECO:0007669"/>
    <property type="project" value="InterPro"/>
</dbReference>
<dbReference type="InterPro" id="IPR001878">
    <property type="entry name" value="Znf_CCHC"/>
</dbReference>
<sequence length="194" mass="22455">ARVDIRESESQKISRFIDGARANIQDEVFKQSHNTLFSTIQLALKSETQLNKRAHRKLKTSQSSTPLQRSDLSKGKAIVRPYDEAVRPTPSYNQSTTRPQREIANNNTNNPYAILRGNKCYRCGQTGHYSNQFHQSRPIHLITHDDDVKRDEAYFENEEYVDEVGPKKVIYGDEDISLVIRQLMYTPKKEEDIQ</sequence>
<accession>A0A2P5BKG1</accession>
<dbReference type="GO" id="GO:0008270">
    <property type="term" value="F:zinc ion binding"/>
    <property type="evidence" value="ECO:0007669"/>
    <property type="project" value="InterPro"/>
</dbReference>